<gene>
    <name evidence="2" type="ORF">I8608_003631</name>
</gene>
<dbReference type="Proteomes" id="UP000865968">
    <property type="component" value="Unassembled WGS sequence"/>
</dbReference>
<comment type="caution">
    <text evidence="2">The sequence shown here is derived from an EMBL/GenBank/DDBJ whole genome shotgun (WGS) entry which is preliminary data.</text>
</comment>
<evidence type="ECO:0000313" key="3">
    <source>
        <dbReference type="Proteomes" id="UP000865968"/>
    </source>
</evidence>
<name>A0AAN5S1H2_MORMO</name>
<proteinExistence type="predicted"/>
<accession>A0AAN5S1H2</accession>
<reference evidence="2" key="1">
    <citation type="journal article" date="2018" name="Genome Biol.">
        <title>SKESA: strategic k-mer extension for scrupulous assemblies.</title>
        <authorList>
            <person name="Souvorov A."/>
            <person name="Agarwala R."/>
            <person name="Lipman D.J."/>
        </authorList>
    </citation>
    <scope>NUCLEOTIDE SEQUENCE</scope>
    <source>
        <strain evidence="2">Morganella morganii ARLG-3209</strain>
    </source>
</reference>
<feature type="domain" description="DUF2169" evidence="1">
    <location>
        <begin position="23"/>
        <end position="315"/>
    </location>
</feature>
<sequence length="335" mass="37766">MPVHVINQTPFPHFAFKKLGYRGEHWFTVVVRVTCDIDPVTGQCSFSDEQQPVIMADRYRNNPENSSLLTETDLIFRKPRGEFYITGTAYTTDNIPQPQWSAGFTFGQLQKQLTLSGPRFWSYHQGWKADAPAAVTALPLIYENAYGGHDISGAYPANPVGTGWFSADNADKSARYPLPRITLPGSESVPPVFGMPWPVAGFGLYSRWWSPRLQYAGTYDNDWLENTRPYYPADFKPDFFMGAPADQQQEGYFAGNETLTIRGMFPEVAEVSFRLPEIGFFAVQDIPGEPLAPDDCVLDTVHLSLDERKLCLTWRYSLTDILPGIPLQIHAYKLS</sequence>
<dbReference type="Pfam" id="PF09937">
    <property type="entry name" value="DUF2169"/>
    <property type="match status" value="1"/>
</dbReference>
<evidence type="ECO:0000313" key="2">
    <source>
        <dbReference type="EMBL" id="HAT3810729.1"/>
    </source>
</evidence>
<dbReference type="AlphaFoldDB" id="A0AAN5S1H2"/>
<evidence type="ECO:0000259" key="1">
    <source>
        <dbReference type="Pfam" id="PF09937"/>
    </source>
</evidence>
<protein>
    <submittedName>
        <fullName evidence="2">DUF2169 domain-containing protein</fullName>
    </submittedName>
</protein>
<organism evidence="2 3">
    <name type="scientific">Morganella morganii</name>
    <name type="common">Proteus morganii</name>
    <dbReference type="NCBI Taxonomy" id="582"/>
    <lineage>
        <taxon>Bacteria</taxon>
        <taxon>Pseudomonadati</taxon>
        <taxon>Pseudomonadota</taxon>
        <taxon>Gammaproteobacteria</taxon>
        <taxon>Enterobacterales</taxon>
        <taxon>Morganellaceae</taxon>
        <taxon>Morganella</taxon>
    </lineage>
</organism>
<dbReference type="InterPro" id="IPR018683">
    <property type="entry name" value="DUF2169"/>
</dbReference>
<reference evidence="2" key="2">
    <citation type="submission" date="2020-10" db="EMBL/GenBank/DDBJ databases">
        <authorList>
            <consortium name="NCBI Pathogen Detection Project"/>
        </authorList>
    </citation>
    <scope>NUCLEOTIDE SEQUENCE</scope>
    <source>
        <strain evidence="2">Morganella morganii ARLG-3209</strain>
    </source>
</reference>
<dbReference type="EMBL" id="DACSWI010000014">
    <property type="protein sequence ID" value="HAT3810729.1"/>
    <property type="molecule type" value="Genomic_DNA"/>
</dbReference>